<feature type="compositionally biased region" description="Acidic residues" evidence="1">
    <location>
        <begin position="117"/>
        <end position="126"/>
    </location>
</feature>
<sequence length="161" mass="16663">MRLQSTRQTALASRRVAEPGTADSGALGSRSSQPTPAATSSATTDSARPPGRSMAAAARPVLTSSSSSAAATSTSCEMNDSEIEMTTVLPSGKLPTETVGKQPTSPERKQAESAMEIADDDAEEEQQTVGIESPPDTLRDQDRTPTPAEAMKPLEEVSGAT</sequence>
<feature type="compositionally biased region" description="Low complexity" evidence="1">
    <location>
        <begin position="29"/>
        <end position="50"/>
    </location>
</feature>
<name>A0A3P6QFL8_ANISI</name>
<reference evidence="2 3" key="1">
    <citation type="submission" date="2018-11" db="EMBL/GenBank/DDBJ databases">
        <authorList>
            <consortium name="Pathogen Informatics"/>
        </authorList>
    </citation>
    <scope>NUCLEOTIDE SEQUENCE [LARGE SCALE GENOMIC DNA]</scope>
</reference>
<protein>
    <submittedName>
        <fullName evidence="2">Uncharacterized protein</fullName>
    </submittedName>
</protein>
<evidence type="ECO:0000313" key="3">
    <source>
        <dbReference type="Proteomes" id="UP000267096"/>
    </source>
</evidence>
<proteinExistence type="predicted"/>
<organism evidence="2 3">
    <name type="scientific">Anisakis simplex</name>
    <name type="common">Herring worm</name>
    <dbReference type="NCBI Taxonomy" id="6269"/>
    <lineage>
        <taxon>Eukaryota</taxon>
        <taxon>Metazoa</taxon>
        <taxon>Ecdysozoa</taxon>
        <taxon>Nematoda</taxon>
        <taxon>Chromadorea</taxon>
        <taxon>Rhabditida</taxon>
        <taxon>Spirurina</taxon>
        <taxon>Ascaridomorpha</taxon>
        <taxon>Ascaridoidea</taxon>
        <taxon>Anisakidae</taxon>
        <taxon>Anisakis</taxon>
        <taxon>Anisakis simplex complex</taxon>
    </lineage>
</organism>
<feature type="compositionally biased region" description="Polar residues" evidence="1">
    <location>
        <begin position="1"/>
        <end position="11"/>
    </location>
</feature>
<dbReference type="EMBL" id="UYRR01030578">
    <property type="protein sequence ID" value="VDK41313.1"/>
    <property type="molecule type" value="Genomic_DNA"/>
</dbReference>
<feature type="compositionally biased region" description="Low complexity" evidence="1">
    <location>
        <begin position="63"/>
        <end position="75"/>
    </location>
</feature>
<gene>
    <name evidence="2" type="ORF">ASIM_LOCUS9683</name>
</gene>
<evidence type="ECO:0000256" key="1">
    <source>
        <dbReference type="SAM" id="MobiDB-lite"/>
    </source>
</evidence>
<dbReference type="Proteomes" id="UP000267096">
    <property type="component" value="Unassembled WGS sequence"/>
</dbReference>
<feature type="region of interest" description="Disordered" evidence="1">
    <location>
        <begin position="1"/>
        <end position="161"/>
    </location>
</feature>
<keyword evidence="3" id="KW-1185">Reference proteome</keyword>
<accession>A0A3P6QFL8</accession>
<evidence type="ECO:0000313" key="2">
    <source>
        <dbReference type="EMBL" id="VDK41313.1"/>
    </source>
</evidence>
<dbReference type="AlphaFoldDB" id="A0A3P6QFL8"/>